<dbReference type="InterPro" id="IPR008936">
    <property type="entry name" value="Rho_GTPase_activation_prot"/>
</dbReference>
<dbReference type="Proteomes" id="UP000515152">
    <property type="component" value="Chromosome 15"/>
</dbReference>
<organism evidence="3 4">
    <name type="scientific">Clupea harengus</name>
    <name type="common">Atlantic herring</name>
    <dbReference type="NCBI Taxonomy" id="7950"/>
    <lineage>
        <taxon>Eukaryota</taxon>
        <taxon>Metazoa</taxon>
        <taxon>Chordata</taxon>
        <taxon>Craniata</taxon>
        <taxon>Vertebrata</taxon>
        <taxon>Euteleostomi</taxon>
        <taxon>Actinopterygii</taxon>
        <taxon>Neopterygii</taxon>
        <taxon>Teleostei</taxon>
        <taxon>Clupei</taxon>
        <taxon>Clupeiformes</taxon>
        <taxon>Clupeoidei</taxon>
        <taxon>Clupeidae</taxon>
        <taxon>Clupea</taxon>
    </lineage>
</organism>
<evidence type="ECO:0000256" key="1">
    <source>
        <dbReference type="SAM" id="MobiDB-lite"/>
    </source>
</evidence>
<feature type="domain" description="Rho-GAP" evidence="2">
    <location>
        <begin position="52"/>
        <end position="241"/>
    </location>
</feature>
<gene>
    <name evidence="4" type="primary">LOC105899435</name>
</gene>
<dbReference type="InterPro" id="IPR000198">
    <property type="entry name" value="RhoGAP_dom"/>
</dbReference>
<evidence type="ECO:0000313" key="3">
    <source>
        <dbReference type="Proteomes" id="UP000515152"/>
    </source>
</evidence>
<sequence>MMKISDQNVIRLAVLHHLRVVYGIKLKTPLRFQDDSSLRTPCSQESSKVYGVPLENVYACAVAEYGMVPSFLVDACQHLSKYADTEGLFRKSSSVIRLKSLKAKLDQGEEEDCLATALPCDVASLVKQFFRELPDPIFPAELSQALLQAQQLPNEKERSLATQLLSCLLPERNSATLRFLSSFLHRLSQRATENKMTAYNLSVIFAPNLFPSNTGLKIVEGHDQLKVAVTQTFIENAHHIGVIPEFVIKSVPSLRDACLLEGIDMDLSRKRRERFCDAVLPTTVQVTPGLGGHSSQPSKERCRGRKQRPGERKSFCLGMLPRVLFNSGPTVSFPLVAENERSSGSTKINRCASVYQKVKRTVKENIRRLSSSKQEDHHPAIPPAWSSPSSSAETPLGMTTENLLKADCAPGKISSLSGLLRVLCCASDPGHLVEPERSPSKTSGFIQDGGSVLIDSQNNNTSQVNPHVGDEDLACSAPTSPPCDTPVGSVFAERTPLSHVDTGPALFTTPIITGPSLFTIPIITGPSLFTTPIITGPSLFTTPIITGPSLFTTPIITGPSLFTTPIITGPSLFTTPIVTGPSLFTTPFYQATDLNESKYAETNQETTQGGGYNVLEALDQSSDASVEDIQQLEMLSDATLNTACGSAPHQDQERVHLLEPSTSASETVLGTPTATRLPTGRVAAHVKIFSRLNFRSLTPKAFRSPIHFQRTPVYKYVKRINSYIERGCMDRVSFRGAKQ</sequence>
<protein>
    <submittedName>
        <fullName evidence="4">Rho GTPase-activating protein 11A isoform X1</fullName>
    </submittedName>
</protein>
<reference evidence="4" key="1">
    <citation type="submission" date="2025-08" db="UniProtKB">
        <authorList>
            <consortium name="RefSeq"/>
        </authorList>
    </citation>
    <scope>IDENTIFICATION</scope>
</reference>
<dbReference type="PANTHER" id="PTHR15670">
    <property type="entry name" value="RHO GTPASE ACTIVATING PROTEIN 11A"/>
    <property type="match status" value="1"/>
</dbReference>
<dbReference type="PROSITE" id="PS50238">
    <property type="entry name" value="RHOGAP"/>
    <property type="match status" value="1"/>
</dbReference>
<accession>A0A6P8GFE1</accession>
<dbReference type="SUPFAM" id="SSF48350">
    <property type="entry name" value="GTPase activation domain, GAP"/>
    <property type="match status" value="1"/>
</dbReference>
<evidence type="ECO:0000313" key="4">
    <source>
        <dbReference type="RefSeq" id="XP_031437788.1"/>
    </source>
</evidence>
<dbReference type="SMART" id="SM00324">
    <property type="entry name" value="RhoGAP"/>
    <property type="match status" value="1"/>
</dbReference>
<feature type="region of interest" description="Disordered" evidence="1">
    <location>
        <begin position="368"/>
        <end position="396"/>
    </location>
</feature>
<dbReference type="OrthoDB" id="9922675at2759"/>
<proteinExistence type="predicted"/>
<dbReference type="GO" id="GO:0007165">
    <property type="term" value="P:signal transduction"/>
    <property type="evidence" value="ECO:0007669"/>
    <property type="project" value="InterPro"/>
</dbReference>
<dbReference type="PANTHER" id="PTHR15670:SF4">
    <property type="entry name" value="RHO GTPASE-ACTIVATING PROTEIN 11A"/>
    <property type="match status" value="1"/>
</dbReference>
<name>A0A6P8GFE1_CLUHA</name>
<evidence type="ECO:0000259" key="2">
    <source>
        <dbReference type="PROSITE" id="PS50238"/>
    </source>
</evidence>
<keyword evidence="3" id="KW-1185">Reference proteome</keyword>
<feature type="compositionally biased region" description="Basic and acidic residues" evidence="1">
    <location>
        <begin position="368"/>
        <end position="379"/>
    </location>
</feature>
<feature type="region of interest" description="Disordered" evidence="1">
    <location>
        <begin position="287"/>
        <end position="310"/>
    </location>
</feature>
<dbReference type="GeneID" id="105899435"/>
<dbReference type="RefSeq" id="XP_031437788.1">
    <property type="nucleotide sequence ID" value="XM_031581928.1"/>
</dbReference>
<dbReference type="AlphaFoldDB" id="A0A6P8GFE1"/>
<feature type="compositionally biased region" description="Low complexity" evidence="1">
    <location>
        <begin position="383"/>
        <end position="395"/>
    </location>
</feature>
<dbReference type="Pfam" id="PF00620">
    <property type="entry name" value="RhoGAP"/>
    <property type="match status" value="1"/>
</dbReference>
<dbReference type="GO" id="GO:0005096">
    <property type="term" value="F:GTPase activator activity"/>
    <property type="evidence" value="ECO:0007669"/>
    <property type="project" value="TreeGrafter"/>
</dbReference>
<dbReference type="InterPro" id="IPR042869">
    <property type="entry name" value="ARHGAP11A/B"/>
</dbReference>
<dbReference type="Gene3D" id="1.10.555.10">
    <property type="entry name" value="Rho GTPase activation protein"/>
    <property type="match status" value="1"/>
</dbReference>